<dbReference type="RefSeq" id="WP_116725980.1">
    <property type="nucleotide sequence ID" value="NZ_QCZI01000036.1"/>
</dbReference>
<dbReference type="AlphaFoldDB" id="A0A2U1JFG4"/>
<sequence length="96" mass="11009">MKPENVNPGNFELIEIIYNNNEFSVAYGIFEKGNKCIGMRWNGDVNNNSDKGYPKVFKNPMWFIVHQDLMKLLLKGLLGKDSSNKKALLETLETEL</sequence>
<comment type="caution">
    <text evidence="1">The sequence shown here is derived from an EMBL/GenBank/DDBJ whole genome shotgun (WGS) entry which is preliminary data.</text>
</comment>
<keyword evidence="2" id="KW-1185">Reference proteome</keyword>
<proteinExistence type="predicted"/>
<organism evidence="1 2">
    <name type="scientific">Flavobacterium psychrotolerans</name>
    <dbReference type="NCBI Taxonomy" id="2169410"/>
    <lineage>
        <taxon>Bacteria</taxon>
        <taxon>Pseudomonadati</taxon>
        <taxon>Bacteroidota</taxon>
        <taxon>Flavobacteriia</taxon>
        <taxon>Flavobacteriales</taxon>
        <taxon>Flavobacteriaceae</taxon>
        <taxon>Flavobacterium</taxon>
    </lineage>
</organism>
<dbReference type="OrthoDB" id="1375851at2"/>
<gene>
    <name evidence="1" type="ORF">DB895_14005</name>
</gene>
<accession>A0A2U1JFG4</accession>
<name>A0A2U1JFG4_9FLAO</name>
<evidence type="ECO:0000313" key="2">
    <source>
        <dbReference type="Proteomes" id="UP000245449"/>
    </source>
</evidence>
<dbReference type="EMBL" id="QCZI01000036">
    <property type="protein sequence ID" value="PWA03860.1"/>
    <property type="molecule type" value="Genomic_DNA"/>
</dbReference>
<protein>
    <submittedName>
        <fullName evidence="1">Uncharacterized protein</fullName>
    </submittedName>
</protein>
<reference evidence="1 2" key="1">
    <citation type="submission" date="2018-04" db="EMBL/GenBank/DDBJ databases">
        <title>Flavobacterium sp. nov., isolated from glacier ice.</title>
        <authorList>
            <person name="Liu Q."/>
            <person name="Xin Y.-H."/>
        </authorList>
    </citation>
    <scope>NUCLEOTIDE SEQUENCE [LARGE SCALE GENOMIC DNA]</scope>
    <source>
        <strain evidence="1 2">RB1R5</strain>
    </source>
</reference>
<evidence type="ECO:0000313" key="1">
    <source>
        <dbReference type="EMBL" id="PWA03860.1"/>
    </source>
</evidence>
<dbReference type="Proteomes" id="UP000245449">
    <property type="component" value="Unassembled WGS sequence"/>
</dbReference>